<protein>
    <submittedName>
        <fullName evidence="1">Multidrug resistance protein-like</fullName>
    </submittedName>
</protein>
<organism evidence="1 2">
    <name type="scientific">Tropilaelaps mercedesae</name>
    <dbReference type="NCBI Taxonomy" id="418985"/>
    <lineage>
        <taxon>Eukaryota</taxon>
        <taxon>Metazoa</taxon>
        <taxon>Ecdysozoa</taxon>
        <taxon>Arthropoda</taxon>
        <taxon>Chelicerata</taxon>
        <taxon>Arachnida</taxon>
        <taxon>Acari</taxon>
        <taxon>Parasitiformes</taxon>
        <taxon>Mesostigmata</taxon>
        <taxon>Gamasina</taxon>
        <taxon>Dermanyssoidea</taxon>
        <taxon>Laelapidae</taxon>
        <taxon>Tropilaelaps</taxon>
    </lineage>
</organism>
<sequence>MEASLVFTERLDAYSNVEPEASWTSDNSPPPDWPAEGSIEFLNYSTRCCPGLDFTLRDMNLKLNLNRKLASLLGQAPKNLR</sequence>
<reference evidence="1 2" key="1">
    <citation type="journal article" date="2017" name="Gigascience">
        <title>Draft genome of the honey bee ectoparasitic mite, Tropilaelaps mercedesae, is shaped by the parasitic life history.</title>
        <authorList>
            <person name="Dong X."/>
            <person name="Armstrong S.D."/>
            <person name="Xia D."/>
            <person name="Makepeace B.L."/>
            <person name="Darby A.C."/>
            <person name="Kadowaki T."/>
        </authorList>
    </citation>
    <scope>NUCLEOTIDE SEQUENCE [LARGE SCALE GENOMIC DNA]</scope>
    <source>
        <strain evidence="1">Wuxi-XJTLU</strain>
    </source>
</reference>
<comment type="caution">
    <text evidence="1">The sequence shown here is derived from an EMBL/GenBank/DDBJ whole genome shotgun (WGS) entry which is preliminary data.</text>
</comment>
<dbReference type="EMBL" id="MNPL01020638">
    <property type="protein sequence ID" value="OQR69519.1"/>
    <property type="molecule type" value="Genomic_DNA"/>
</dbReference>
<dbReference type="AlphaFoldDB" id="A0A1V9X7G5"/>
<dbReference type="STRING" id="418985.A0A1V9X7G5"/>
<dbReference type="Proteomes" id="UP000192247">
    <property type="component" value="Unassembled WGS sequence"/>
</dbReference>
<dbReference type="InParanoid" id="A0A1V9X7G5"/>
<name>A0A1V9X7G5_9ACAR</name>
<gene>
    <name evidence="1" type="ORF">BIW11_01838</name>
</gene>
<proteinExistence type="predicted"/>
<accession>A0A1V9X7G5</accession>
<evidence type="ECO:0000313" key="1">
    <source>
        <dbReference type="EMBL" id="OQR69519.1"/>
    </source>
</evidence>
<evidence type="ECO:0000313" key="2">
    <source>
        <dbReference type="Proteomes" id="UP000192247"/>
    </source>
</evidence>
<keyword evidence="2" id="KW-1185">Reference proteome</keyword>